<evidence type="ECO:0000256" key="2">
    <source>
        <dbReference type="ARBA" id="ARBA00023002"/>
    </source>
</evidence>
<name>A0A6A5WEA3_9PLEO</name>
<dbReference type="OrthoDB" id="3687641at2759"/>
<feature type="transmembrane region" description="Helical" evidence="4">
    <location>
        <begin position="47"/>
        <end position="74"/>
    </location>
</feature>
<keyword evidence="4" id="KW-0472">Membrane</keyword>
<dbReference type="EMBL" id="ML977613">
    <property type="protein sequence ID" value="KAF1997495.1"/>
    <property type="molecule type" value="Genomic_DNA"/>
</dbReference>
<dbReference type="PANTHER" id="PTHR33365:SF11">
    <property type="entry name" value="TAT PATHWAY SIGNAL SEQUENCE"/>
    <property type="match status" value="1"/>
</dbReference>
<evidence type="ECO:0000256" key="1">
    <source>
        <dbReference type="ARBA" id="ARBA00004685"/>
    </source>
</evidence>
<keyword evidence="6" id="KW-1185">Reference proteome</keyword>
<comment type="similarity">
    <text evidence="3">Belongs to the ustYa family.</text>
</comment>
<evidence type="ECO:0000256" key="4">
    <source>
        <dbReference type="SAM" id="Phobius"/>
    </source>
</evidence>
<evidence type="ECO:0000313" key="6">
    <source>
        <dbReference type="Proteomes" id="UP000799779"/>
    </source>
</evidence>
<evidence type="ECO:0000313" key="5">
    <source>
        <dbReference type="EMBL" id="KAF1997495.1"/>
    </source>
</evidence>
<proteinExistence type="inferred from homology"/>
<keyword evidence="4" id="KW-1133">Transmembrane helix</keyword>
<dbReference type="InterPro" id="IPR021765">
    <property type="entry name" value="UstYa-like"/>
</dbReference>
<keyword evidence="2" id="KW-0560">Oxidoreductase</keyword>
<gene>
    <name evidence="5" type="ORF">P154DRAFT_605686</name>
</gene>
<reference evidence="5" key="1">
    <citation type="journal article" date="2020" name="Stud. Mycol.">
        <title>101 Dothideomycetes genomes: a test case for predicting lifestyles and emergence of pathogens.</title>
        <authorList>
            <person name="Haridas S."/>
            <person name="Albert R."/>
            <person name="Binder M."/>
            <person name="Bloem J."/>
            <person name="Labutti K."/>
            <person name="Salamov A."/>
            <person name="Andreopoulos B."/>
            <person name="Baker S."/>
            <person name="Barry K."/>
            <person name="Bills G."/>
            <person name="Bluhm B."/>
            <person name="Cannon C."/>
            <person name="Castanera R."/>
            <person name="Culley D."/>
            <person name="Daum C."/>
            <person name="Ezra D."/>
            <person name="Gonzalez J."/>
            <person name="Henrissat B."/>
            <person name="Kuo A."/>
            <person name="Liang C."/>
            <person name="Lipzen A."/>
            <person name="Lutzoni F."/>
            <person name="Magnuson J."/>
            <person name="Mondo S."/>
            <person name="Nolan M."/>
            <person name="Ohm R."/>
            <person name="Pangilinan J."/>
            <person name="Park H.-J."/>
            <person name="Ramirez L."/>
            <person name="Alfaro M."/>
            <person name="Sun H."/>
            <person name="Tritt A."/>
            <person name="Yoshinaga Y."/>
            <person name="Zwiers L.-H."/>
            <person name="Turgeon B."/>
            <person name="Goodwin S."/>
            <person name="Spatafora J."/>
            <person name="Crous P."/>
            <person name="Grigoriev I."/>
        </authorList>
    </citation>
    <scope>NUCLEOTIDE SEQUENCE</scope>
    <source>
        <strain evidence="5">CBS 123094</strain>
    </source>
</reference>
<dbReference type="AlphaFoldDB" id="A0A6A5WEA3"/>
<dbReference type="GO" id="GO:0043386">
    <property type="term" value="P:mycotoxin biosynthetic process"/>
    <property type="evidence" value="ECO:0007669"/>
    <property type="project" value="InterPro"/>
</dbReference>
<dbReference type="PANTHER" id="PTHR33365">
    <property type="entry name" value="YALI0B05434P"/>
    <property type="match status" value="1"/>
</dbReference>
<dbReference type="Proteomes" id="UP000799779">
    <property type="component" value="Unassembled WGS sequence"/>
</dbReference>
<organism evidence="5 6">
    <name type="scientific">Amniculicola lignicola CBS 123094</name>
    <dbReference type="NCBI Taxonomy" id="1392246"/>
    <lineage>
        <taxon>Eukaryota</taxon>
        <taxon>Fungi</taxon>
        <taxon>Dikarya</taxon>
        <taxon>Ascomycota</taxon>
        <taxon>Pezizomycotina</taxon>
        <taxon>Dothideomycetes</taxon>
        <taxon>Pleosporomycetidae</taxon>
        <taxon>Pleosporales</taxon>
        <taxon>Amniculicolaceae</taxon>
        <taxon>Amniculicola</taxon>
    </lineage>
</organism>
<protein>
    <recommendedName>
        <fullName evidence="7">Oxidase ustYa</fullName>
    </recommendedName>
</protein>
<comment type="pathway">
    <text evidence="1">Mycotoxin biosynthesis.</text>
</comment>
<dbReference type="GO" id="GO:0016491">
    <property type="term" value="F:oxidoreductase activity"/>
    <property type="evidence" value="ECO:0007669"/>
    <property type="project" value="UniProtKB-KW"/>
</dbReference>
<keyword evidence="4" id="KW-0812">Transmembrane</keyword>
<evidence type="ECO:0008006" key="7">
    <source>
        <dbReference type="Google" id="ProtNLM"/>
    </source>
</evidence>
<sequence>MYQQVAHKDDEESLLPPKAISALEDRENKWWSTVRTRAVRTDKKRSFITIVISYRWLIDTSLLLIIIGLMSVLLRQNQLSTQLTPLWQVGGDFTAARLEFPTKIEKFDPDMSFVPMNSSEFFTDDTLAKWNTIMPKGTGFPGPGKIFATTSMTHQLHCVYMMARIFSGVVSNNIQAIPEDYHFHFMHCVDYIRQGIMCSADLAVEVHEPEDSDDFGPQDGGWSGHHVCKDYSKVISYLEREIQDGTRIILPIDD</sequence>
<accession>A0A6A5WEA3</accession>
<dbReference type="Pfam" id="PF11807">
    <property type="entry name" value="UstYa"/>
    <property type="match status" value="1"/>
</dbReference>
<evidence type="ECO:0000256" key="3">
    <source>
        <dbReference type="ARBA" id="ARBA00035112"/>
    </source>
</evidence>